<dbReference type="PANTHER" id="PTHR43065">
    <property type="entry name" value="SENSOR HISTIDINE KINASE"/>
    <property type="match status" value="1"/>
</dbReference>
<dbReference type="KEGG" id="ttf:THTE_0961"/>
<reference evidence="10 11" key="1">
    <citation type="journal article" name="Front. Microbiol.">
        <title>Sugar Metabolism of the First Thermophilic Planctomycete Thermogutta terrifontis: Comparative Genomic and Transcriptomic Approaches.</title>
        <authorList>
            <person name="Elcheninov A.G."/>
            <person name="Menzel P."/>
            <person name="Gudbergsdottir S.R."/>
            <person name="Slesarev A.I."/>
            <person name="Kadnikov V.V."/>
            <person name="Krogh A."/>
            <person name="Bonch-Osmolovskaya E.A."/>
            <person name="Peng X."/>
            <person name="Kublanov I.V."/>
        </authorList>
    </citation>
    <scope>NUCLEOTIDE SEQUENCE [LARGE SCALE GENOMIC DNA]</scope>
    <source>
        <strain evidence="10 11">R1</strain>
    </source>
</reference>
<dbReference type="InterPro" id="IPR003661">
    <property type="entry name" value="HisK_dim/P_dom"/>
</dbReference>
<evidence type="ECO:0000256" key="3">
    <source>
        <dbReference type="ARBA" id="ARBA00022553"/>
    </source>
</evidence>
<dbReference type="RefSeq" id="WP_095414121.1">
    <property type="nucleotide sequence ID" value="NZ_CP018477.1"/>
</dbReference>
<keyword evidence="11" id="KW-1185">Reference proteome</keyword>
<evidence type="ECO:0000256" key="8">
    <source>
        <dbReference type="ARBA" id="ARBA00023012"/>
    </source>
</evidence>
<accession>A0A286RC75</accession>
<dbReference type="OrthoDB" id="226486at2"/>
<sequence length="507" mass="56577">MIFDDFAHRYAAILRIVLREPCASFLEVAEEVGRELYSAGASSTDVLKVHERAVALLRASEADLLEPGREEKIKQLLETLLQGWQNECQSVQTRLRESLAAAENSLQMARRTARSRLRQLTRSNRLLLKEVFRRRKLEKRLQDVKTWLQRAQDLANLGFWILHIPEGMLEWHGLAKFLRRSGTEPQAIRSIEDFLAWVHPDDRQAVDSAFAEILGGKKPPQLEFRLRNDEVRYVRQDVALGWRRGKVTKALGVMMDITAVKQAEQATRQVERIAALGTLAAGIAHEINNPLGAAMLSAETALSLFRQAMSPESVEKCLQNIVASLDRCSRIVTAILRFSRHQPGTRESCDLNAVISRCCEMVHPFLEQRQATLSFSPANGLLPIQACVLELELAFTNLLRNAIESRPSGVRVRVKAAPKGHLAEVDIVDNGRGMTSQEANRMFDPFFTRRSSEGGTGLGASLAFLIIQDHGGHVEVDSSPGEGTTVRVFLPLEQNSAELGQRGEIAV</sequence>
<dbReference type="SUPFAM" id="SSF47384">
    <property type="entry name" value="Homodimeric domain of signal transducing histidine kinase"/>
    <property type="match status" value="1"/>
</dbReference>
<dbReference type="Pfam" id="PF00512">
    <property type="entry name" value="HisKA"/>
    <property type="match status" value="1"/>
</dbReference>
<dbReference type="SUPFAM" id="SSF55785">
    <property type="entry name" value="PYP-like sensor domain (PAS domain)"/>
    <property type="match status" value="1"/>
</dbReference>
<dbReference type="SMART" id="SM00387">
    <property type="entry name" value="HATPase_c"/>
    <property type="match status" value="1"/>
</dbReference>
<evidence type="ECO:0000256" key="6">
    <source>
        <dbReference type="ARBA" id="ARBA00022777"/>
    </source>
</evidence>
<keyword evidence="8" id="KW-0902">Two-component regulatory system</keyword>
<protein>
    <recommendedName>
        <fullName evidence="2">histidine kinase</fullName>
        <ecNumber evidence="2">2.7.13.3</ecNumber>
    </recommendedName>
</protein>
<evidence type="ECO:0000313" key="11">
    <source>
        <dbReference type="Proteomes" id="UP000215086"/>
    </source>
</evidence>
<dbReference type="Gene3D" id="1.10.287.130">
    <property type="match status" value="1"/>
</dbReference>
<dbReference type="PROSITE" id="PS50109">
    <property type="entry name" value="HIS_KIN"/>
    <property type="match status" value="1"/>
</dbReference>
<dbReference type="Gene3D" id="3.30.450.20">
    <property type="entry name" value="PAS domain"/>
    <property type="match status" value="1"/>
</dbReference>
<dbReference type="EMBL" id="CP018477">
    <property type="protein sequence ID" value="ASV73563.1"/>
    <property type="molecule type" value="Genomic_DNA"/>
</dbReference>
<organism evidence="10 11">
    <name type="scientific">Thermogutta terrifontis</name>
    <dbReference type="NCBI Taxonomy" id="1331910"/>
    <lineage>
        <taxon>Bacteria</taxon>
        <taxon>Pseudomonadati</taxon>
        <taxon>Planctomycetota</taxon>
        <taxon>Planctomycetia</taxon>
        <taxon>Pirellulales</taxon>
        <taxon>Thermoguttaceae</taxon>
        <taxon>Thermogutta</taxon>
    </lineage>
</organism>
<comment type="catalytic activity">
    <reaction evidence="1">
        <text>ATP + protein L-histidine = ADP + protein N-phospho-L-histidine.</text>
        <dbReference type="EC" id="2.7.13.3"/>
    </reaction>
</comment>
<dbReference type="InterPro" id="IPR036890">
    <property type="entry name" value="HATPase_C_sf"/>
</dbReference>
<name>A0A286RC75_9BACT</name>
<dbReference type="PRINTS" id="PR00344">
    <property type="entry name" value="BCTRLSENSOR"/>
</dbReference>
<dbReference type="InterPro" id="IPR003594">
    <property type="entry name" value="HATPase_dom"/>
</dbReference>
<dbReference type="CDD" id="cd00082">
    <property type="entry name" value="HisKA"/>
    <property type="match status" value="1"/>
</dbReference>
<dbReference type="GO" id="GO:0005524">
    <property type="term" value="F:ATP binding"/>
    <property type="evidence" value="ECO:0007669"/>
    <property type="project" value="UniProtKB-KW"/>
</dbReference>
<dbReference type="Gene3D" id="3.30.565.10">
    <property type="entry name" value="Histidine kinase-like ATPase, C-terminal domain"/>
    <property type="match status" value="1"/>
</dbReference>
<keyword evidence="7" id="KW-0067">ATP-binding</keyword>
<proteinExistence type="predicted"/>
<evidence type="ECO:0000256" key="2">
    <source>
        <dbReference type="ARBA" id="ARBA00012438"/>
    </source>
</evidence>
<dbReference type="SMART" id="SM00388">
    <property type="entry name" value="HisKA"/>
    <property type="match status" value="1"/>
</dbReference>
<dbReference type="PANTHER" id="PTHR43065:SF10">
    <property type="entry name" value="PEROXIDE STRESS-ACTIVATED HISTIDINE KINASE MAK3"/>
    <property type="match status" value="1"/>
</dbReference>
<dbReference type="InterPro" id="IPR036097">
    <property type="entry name" value="HisK_dim/P_sf"/>
</dbReference>
<dbReference type="InterPro" id="IPR005467">
    <property type="entry name" value="His_kinase_dom"/>
</dbReference>
<dbReference type="InterPro" id="IPR004358">
    <property type="entry name" value="Sig_transdc_His_kin-like_C"/>
</dbReference>
<dbReference type="EC" id="2.7.13.3" evidence="2"/>
<keyword evidence="3" id="KW-0597">Phosphoprotein</keyword>
<evidence type="ECO:0000259" key="9">
    <source>
        <dbReference type="PROSITE" id="PS50109"/>
    </source>
</evidence>
<dbReference type="Pfam" id="PF02518">
    <property type="entry name" value="HATPase_c"/>
    <property type="match status" value="1"/>
</dbReference>
<evidence type="ECO:0000256" key="7">
    <source>
        <dbReference type="ARBA" id="ARBA00022840"/>
    </source>
</evidence>
<dbReference type="GO" id="GO:0000155">
    <property type="term" value="F:phosphorelay sensor kinase activity"/>
    <property type="evidence" value="ECO:0007669"/>
    <property type="project" value="InterPro"/>
</dbReference>
<evidence type="ECO:0000256" key="5">
    <source>
        <dbReference type="ARBA" id="ARBA00022741"/>
    </source>
</evidence>
<keyword evidence="5" id="KW-0547">Nucleotide-binding</keyword>
<keyword evidence="6 10" id="KW-0418">Kinase</keyword>
<feature type="domain" description="Histidine kinase" evidence="9">
    <location>
        <begin position="282"/>
        <end position="494"/>
    </location>
</feature>
<dbReference type="AlphaFoldDB" id="A0A286RC75"/>
<dbReference type="Proteomes" id="UP000215086">
    <property type="component" value="Chromosome"/>
</dbReference>
<evidence type="ECO:0000313" key="10">
    <source>
        <dbReference type="EMBL" id="ASV73563.1"/>
    </source>
</evidence>
<gene>
    <name evidence="10" type="ORF">THTE_0961</name>
</gene>
<evidence type="ECO:0000256" key="4">
    <source>
        <dbReference type="ARBA" id="ARBA00022679"/>
    </source>
</evidence>
<dbReference type="InterPro" id="IPR035965">
    <property type="entry name" value="PAS-like_dom_sf"/>
</dbReference>
<evidence type="ECO:0000256" key="1">
    <source>
        <dbReference type="ARBA" id="ARBA00000085"/>
    </source>
</evidence>
<keyword evidence="4" id="KW-0808">Transferase</keyword>
<dbReference type="CDD" id="cd00075">
    <property type="entry name" value="HATPase"/>
    <property type="match status" value="1"/>
</dbReference>
<dbReference type="SUPFAM" id="SSF55874">
    <property type="entry name" value="ATPase domain of HSP90 chaperone/DNA topoisomerase II/histidine kinase"/>
    <property type="match status" value="1"/>
</dbReference>